<name>F4GIC5_PARC1</name>
<dbReference type="AlphaFoldDB" id="F4GIC5"/>
<keyword evidence="2" id="KW-0012">Acyltransferase</keyword>
<dbReference type="GO" id="GO:0019698">
    <property type="term" value="P:D-galacturonate catabolic process"/>
    <property type="evidence" value="ECO:0007669"/>
    <property type="project" value="TreeGrafter"/>
</dbReference>
<dbReference type="KEGG" id="scc:Spico_0404"/>
<dbReference type="GO" id="GO:0042840">
    <property type="term" value="P:D-glucuronate catabolic process"/>
    <property type="evidence" value="ECO:0007669"/>
    <property type="project" value="TreeGrafter"/>
</dbReference>
<dbReference type="STRING" id="760011.Spico_0404"/>
<dbReference type="PANTHER" id="PTHR30068:SF3">
    <property type="entry name" value="PHOSPHOLIPID_GLYCEROL ACYLTRANSFERASE DOMAIN-CONTAINING PROTEIN"/>
    <property type="match status" value="1"/>
</dbReference>
<gene>
    <name evidence="2" type="ordered locus">Spico_0404</name>
</gene>
<accession>F4GIC5</accession>
<dbReference type="RefSeq" id="WP_013739029.1">
    <property type="nucleotide sequence ID" value="NC_015436.1"/>
</dbReference>
<dbReference type="Pfam" id="PF01553">
    <property type="entry name" value="Acyltransferase"/>
    <property type="match status" value="1"/>
</dbReference>
<proteinExistence type="predicted"/>
<dbReference type="PANTHER" id="PTHR30068">
    <property type="entry name" value="URONATE ISOMERASE"/>
    <property type="match status" value="1"/>
</dbReference>
<feature type="domain" description="Phospholipid/glycerol acyltransferase" evidence="1">
    <location>
        <begin position="93"/>
        <end position="240"/>
    </location>
</feature>
<sequence length="390" mass="44457">MDRSKYTDIAPYDEKEIAAAVARLQAKPGIYDVITDLIIKSNPLTAWYKKSVFKDKFQESLAQVRSYDDFQRNITAGIFIPAILKGSVDDFSYSGVQELDHSKPYLFISNHRDIVLDCALLDYALLNEGHNLCEMAIGDNLLIHPLALDLFKLNGGVTVKRTLPLREKYLESIRLSRYFVELITEEKTSIWIAQKSGRAKDGIDVTSPSIIKMLYLSSKTKGIGFSDLINACNIVPVAISYQYDPCDINKGREEISKKLHGGEYTKRKYEDILNMLRGLRKYKGNIHIAFGTKLEGNFQDPNEVAAEIDRQIHMNYRLWDTNYFAYDYVTDSQDYAGEYESLNQRKFLARYKRLSHDVRTYVLNAYANPVRSRLAAEGAGAYPCSLEAII</sequence>
<dbReference type="InterPro" id="IPR002123">
    <property type="entry name" value="Plipid/glycerol_acylTrfase"/>
</dbReference>
<dbReference type="HOGENOM" id="CLU_061982_0_0_12"/>
<reference evidence="3" key="1">
    <citation type="submission" date="2011-04" db="EMBL/GenBank/DDBJ databases">
        <title>The complete genome of Spirochaeta coccoides DSM 17374.</title>
        <authorList>
            <person name="Lucas S."/>
            <person name="Copeland A."/>
            <person name="Lapidus A."/>
            <person name="Bruce D."/>
            <person name="Goodwin L."/>
            <person name="Pitluck S."/>
            <person name="Peters L."/>
            <person name="Kyrpides N."/>
            <person name="Mavromatis K."/>
            <person name="Pagani I."/>
            <person name="Ivanova N."/>
            <person name="Ovchinnikova G."/>
            <person name="Lu M."/>
            <person name="Detter J.C."/>
            <person name="Tapia R."/>
            <person name="Han C."/>
            <person name="Land M."/>
            <person name="Hauser L."/>
            <person name="Markowitz V."/>
            <person name="Cheng J.-F."/>
            <person name="Hugenholtz P."/>
            <person name="Woyke T."/>
            <person name="Wu D."/>
            <person name="Spring S."/>
            <person name="Schroeder M."/>
            <person name="Brambilla E."/>
            <person name="Klenk H.-P."/>
            <person name="Eisen J.A."/>
        </authorList>
    </citation>
    <scope>NUCLEOTIDE SEQUENCE [LARGE SCALE GENOMIC DNA]</scope>
    <source>
        <strain evidence="3">ATCC BAA-1237 / DSM 17374 / SPN1</strain>
    </source>
</reference>
<dbReference type="GO" id="GO:0016746">
    <property type="term" value="F:acyltransferase activity"/>
    <property type="evidence" value="ECO:0007669"/>
    <property type="project" value="UniProtKB-KW"/>
</dbReference>
<protein>
    <submittedName>
        <fullName evidence="2">Acyltransferase</fullName>
    </submittedName>
</protein>
<dbReference type="Proteomes" id="UP000007939">
    <property type="component" value="Chromosome"/>
</dbReference>
<reference evidence="2 3" key="2">
    <citation type="journal article" date="2012" name="Stand. Genomic Sci.">
        <title>Complete genome sequence of the termite hindgut bacterium Spirochaeta coccoides type strain (SPN1(T)), reclassification in the genus Sphaerochaeta as Sphaerochaeta coccoides comb. nov. and emendations of the family Spirochaetaceae and the genus Sphaerochaeta.</title>
        <authorList>
            <person name="Abt B."/>
            <person name="Han C."/>
            <person name="Scheuner C."/>
            <person name="Lu M."/>
            <person name="Lapidus A."/>
            <person name="Nolan M."/>
            <person name="Lucas S."/>
            <person name="Hammon N."/>
            <person name="Deshpande S."/>
            <person name="Cheng J.F."/>
            <person name="Tapia R."/>
            <person name="Goodwin L.A."/>
            <person name="Pitluck S."/>
            <person name="Liolios K."/>
            <person name="Pagani I."/>
            <person name="Ivanova N."/>
            <person name="Mavromatis K."/>
            <person name="Mikhailova N."/>
            <person name="Huntemann M."/>
            <person name="Pati A."/>
            <person name="Chen A."/>
            <person name="Palaniappan K."/>
            <person name="Land M."/>
            <person name="Hauser L."/>
            <person name="Brambilla E.M."/>
            <person name="Rohde M."/>
            <person name="Spring S."/>
            <person name="Gronow S."/>
            <person name="Goker M."/>
            <person name="Woyke T."/>
            <person name="Bristow J."/>
            <person name="Eisen J.A."/>
            <person name="Markowitz V."/>
            <person name="Hugenholtz P."/>
            <person name="Kyrpides N.C."/>
            <person name="Klenk H.P."/>
            <person name="Detter J.C."/>
        </authorList>
    </citation>
    <scope>NUCLEOTIDE SEQUENCE [LARGE SCALE GENOMIC DNA]</scope>
    <source>
        <strain evidence="3">ATCC BAA-1237 / DSM 17374 / SPN1</strain>
    </source>
</reference>
<evidence type="ECO:0000259" key="1">
    <source>
        <dbReference type="Pfam" id="PF01553"/>
    </source>
</evidence>
<dbReference type="eggNOG" id="COG2937">
    <property type="taxonomic scope" value="Bacteria"/>
</dbReference>
<keyword evidence="3" id="KW-1185">Reference proteome</keyword>
<keyword evidence="2" id="KW-0808">Transferase</keyword>
<dbReference type="OrthoDB" id="1078132at2"/>
<evidence type="ECO:0000313" key="2">
    <source>
        <dbReference type="EMBL" id="AEC01633.1"/>
    </source>
</evidence>
<organism evidence="2 3">
    <name type="scientific">Parasphaerochaeta coccoides (strain ATCC BAA-1237 / DSM 17374 / SPN1)</name>
    <name type="common">Sphaerochaeta coccoides</name>
    <dbReference type="NCBI Taxonomy" id="760011"/>
    <lineage>
        <taxon>Bacteria</taxon>
        <taxon>Pseudomonadati</taxon>
        <taxon>Spirochaetota</taxon>
        <taxon>Spirochaetia</taxon>
        <taxon>Spirochaetales</taxon>
        <taxon>Sphaerochaetaceae</taxon>
        <taxon>Parasphaerochaeta</taxon>
    </lineage>
</organism>
<evidence type="ECO:0000313" key="3">
    <source>
        <dbReference type="Proteomes" id="UP000007939"/>
    </source>
</evidence>
<dbReference type="SUPFAM" id="SSF69593">
    <property type="entry name" value="Glycerol-3-phosphate (1)-acyltransferase"/>
    <property type="match status" value="1"/>
</dbReference>
<dbReference type="EMBL" id="CP002659">
    <property type="protein sequence ID" value="AEC01633.1"/>
    <property type="molecule type" value="Genomic_DNA"/>
</dbReference>